<evidence type="ECO:0008006" key="3">
    <source>
        <dbReference type="Google" id="ProtNLM"/>
    </source>
</evidence>
<accession>A0AAJ5T9N3</accession>
<gene>
    <name evidence="1" type="ORF">NCTC10904_00704</name>
</gene>
<evidence type="ECO:0000313" key="2">
    <source>
        <dbReference type="Proteomes" id="UP000266918"/>
    </source>
</evidence>
<dbReference type="Proteomes" id="UP000266918">
    <property type="component" value="Chromosome"/>
</dbReference>
<dbReference type="AlphaFoldDB" id="A0AAJ5T9N3"/>
<dbReference type="RefSeq" id="WP_126435280.1">
    <property type="nucleotide sequence ID" value="NZ_LR134002.1"/>
</dbReference>
<dbReference type="Pfam" id="PF14253">
    <property type="entry name" value="AbiH"/>
    <property type="match status" value="1"/>
</dbReference>
<dbReference type="EMBL" id="LR134002">
    <property type="protein sequence ID" value="VDY70699.1"/>
    <property type="molecule type" value="Genomic_DNA"/>
</dbReference>
<reference evidence="1 2" key="1">
    <citation type="submission" date="2018-12" db="EMBL/GenBank/DDBJ databases">
        <authorList>
            <consortium name="Pathogen Informatics"/>
        </authorList>
    </citation>
    <scope>NUCLEOTIDE SEQUENCE [LARGE SCALE GENOMIC DNA]</scope>
    <source>
        <strain evidence="2">NCTC 10904</strain>
    </source>
</reference>
<sequence>MSDNILILGNGFDIAMGRKTSYEDFLMFSDYIYICLNYPIRYPEYDSEEVERVNLNKLERGDISEIETDLKRKVSDFSSTQEYESLIFETLKEFNFDELLQIFSTDLIKMLKEYQVVCKQQTAIGISPDYLEEFNIIFNKFLFDLKKNKYSLNQFSDKATSIKRSKRFDFFDIDLIEGVINSKIDSSRNLKWLGEINNNIFIKFMKDYREELGANWSSIESIISDIAEAVYDLKENIEENLELFNIYKEYLPNQALVKFKERFRHKKNFVAYKFVVKCIYQETVTNSNQLTNMAVVEKTNESFINALEELTNYLEFYLTYLDRLDFDKNKISKKESVLDVIPEIQKSKVINFNYTDTALKLFNIPLMSTHFIHGKIDFNRINNGINTMVFGIEDKEDDIEAINLDLIPYQKYYQRTIKETGNDFEIFFKSSNIKNIIVFGHSVNPLDKEIFRKCFELAEYNRVPYQFIFVYHNEQSKRSIVKNLAIILGKNKIIELTGKNKIKFVKSDNLDKMKKNLY</sequence>
<organism evidence="1 2">
    <name type="scientific">Streptococcus sanguinis</name>
    <dbReference type="NCBI Taxonomy" id="1305"/>
    <lineage>
        <taxon>Bacteria</taxon>
        <taxon>Bacillati</taxon>
        <taxon>Bacillota</taxon>
        <taxon>Bacilli</taxon>
        <taxon>Lactobacillales</taxon>
        <taxon>Streptococcaceae</taxon>
        <taxon>Streptococcus</taxon>
    </lineage>
</organism>
<protein>
    <recommendedName>
        <fullName evidence="3">Bacteriophage abortive infection AbiH</fullName>
    </recommendedName>
</protein>
<dbReference type="InterPro" id="IPR025935">
    <property type="entry name" value="AbiH"/>
</dbReference>
<name>A0AAJ5T9N3_STRSA</name>
<evidence type="ECO:0000313" key="1">
    <source>
        <dbReference type="EMBL" id="VDY70699.1"/>
    </source>
</evidence>
<proteinExistence type="predicted"/>